<dbReference type="AlphaFoldDB" id="A0A7Y2K1E2"/>
<dbReference type="RefSeq" id="WP_171086755.1">
    <property type="nucleotide sequence ID" value="NZ_JABAIV010000006.1"/>
</dbReference>
<gene>
    <name evidence="2" type="ORF">HGB41_17510</name>
</gene>
<name>A0A7Y2K1E2_9BURK</name>
<dbReference type="EMBL" id="JABAIV010000006">
    <property type="protein sequence ID" value="NNG24786.1"/>
    <property type="molecule type" value="Genomic_DNA"/>
</dbReference>
<sequence>MTPTKILIAALLACAFAPALANEAGLEAGEQAARTERTERRIVTRTGDGVHVELGNLAELRALDGLGSLGGATVVHMHGAKLVKNAPYSAEMVSERIQTLGDGNQIVNKSSTMSYRDSAGRTRSEVRNAEGEVRSVTIVDPVEGARYFLRPRDKTAIKISAPNATVIAAREHARVAAREARVAAAEARVAGSEARLAARAAAAQAHARIDELHKEGKLAEGAHERVIIKQVERSGEHRDVQIRIAQSASPAIAARVAPMIAGAMDEHKWAAKATFKDLGTREFNGLKAQGSSRSYEIPAGEIGNRNAIVVSTETWVSPELQAVVYQKRSDPRAGDAVLRLESLRREEPAAALFAVPSDYTVKDPVAMAKSRIEKKSQ</sequence>
<proteinExistence type="predicted"/>
<organism evidence="2 3">
    <name type="scientific">Telluria aromaticivorans</name>
    <dbReference type="NCBI Taxonomy" id="2725995"/>
    <lineage>
        <taxon>Bacteria</taxon>
        <taxon>Pseudomonadati</taxon>
        <taxon>Pseudomonadota</taxon>
        <taxon>Betaproteobacteria</taxon>
        <taxon>Burkholderiales</taxon>
        <taxon>Oxalobacteraceae</taxon>
        <taxon>Telluria group</taxon>
        <taxon>Telluria</taxon>
    </lineage>
</organism>
<keyword evidence="3" id="KW-1185">Reference proteome</keyword>
<dbReference type="Proteomes" id="UP000533905">
    <property type="component" value="Unassembled WGS sequence"/>
</dbReference>
<protein>
    <submittedName>
        <fullName evidence="2">Uncharacterized protein</fullName>
    </submittedName>
</protein>
<feature type="signal peptide" evidence="1">
    <location>
        <begin position="1"/>
        <end position="21"/>
    </location>
</feature>
<feature type="chain" id="PRO_5030850250" evidence="1">
    <location>
        <begin position="22"/>
        <end position="377"/>
    </location>
</feature>
<evidence type="ECO:0000313" key="3">
    <source>
        <dbReference type="Proteomes" id="UP000533905"/>
    </source>
</evidence>
<reference evidence="2 3" key="1">
    <citation type="submission" date="2020-04" db="EMBL/GenBank/DDBJ databases">
        <title>Massilia sp. nov., a cold adapted bacteria isolated from Arctic soil.</title>
        <authorList>
            <person name="Son J."/>
            <person name="Ka J.-O."/>
        </authorList>
    </citation>
    <scope>NUCLEOTIDE SEQUENCE [LARGE SCALE GENOMIC DNA]</scope>
    <source>
        <strain evidence="2 3">ML15P13</strain>
    </source>
</reference>
<comment type="caution">
    <text evidence="2">The sequence shown here is derived from an EMBL/GenBank/DDBJ whole genome shotgun (WGS) entry which is preliminary data.</text>
</comment>
<evidence type="ECO:0000313" key="2">
    <source>
        <dbReference type="EMBL" id="NNG24786.1"/>
    </source>
</evidence>
<evidence type="ECO:0000256" key="1">
    <source>
        <dbReference type="SAM" id="SignalP"/>
    </source>
</evidence>
<accession>A0A7Y2K1E2</accession>
<keyword evidence="1" id="KW-0732">Signal</keyword>